<dbReference type="GO" id="GO:0005886">
    <property type="term" value="C:plasma membrane"/>
    <property type="evidence" value="ECO:0007669"/>
    <property type="project" value="UniProtKB-SubCell"/>
</dbReference>
<evidence type="ECO:0000256" key="7">
    <source>
        <dbReference type="SAM" id="Phobius"/>
    </source>
</evidence>
<dbReference type="AlphaFoldDB" id="A0A939DBS3"/>
<evidence type="ECO:0000256" key="6">
    <source>
        <dbReference type="SAM" id="Coils"/>
    </source>
</evidence>
<evidence type="ECO:0000259" key="8">
    <source>
        <dbReference type="Pfam" id="PF02706"/>
    </source>
</evidence>
<evidence type="ECO:0000256" key="4">
    <source>
        <dbReference type="ARBA" id="ARBA00022989"/>
    </source>
</evidence>
<dbReference type="InterPro" id="IPR050445">
    <property type="entry name" value="Bact_polysacc_biosynth/exp"/>
</dbReference>
<proteinExistence type="predicted"/>
<accession>A0A939DBS3</accession>
<gene>
    <name evidence="9" type="ORF">JYP50_01570</name>
</gene>
<organism evidence="9 10">
    <name type="scientific">Parahaliea mediterranea</name>
    <dbReference type="NCBI Taxonomy" id="651086"/>
    <lineage>
        <taxon>Bacteria</taxon>
        <taxon>Pseudomonadati</taxon>
        <taxon>Pseudomonadota</taxon>
        <taxon>Gammaproteobacteria</taxon>
        <taxon>Cellvibrionales</taxon>
        <taxon>Halieaceae</taxon>
        <taxon>Parahaliea</taxon>
    </lineage>
</organism>
<dbReference type="Proteomes" id="UP000664303">
    <property type="component" value="Unassembled WGS sequence"/>
</dbReference>
<evidence type="ECO:0000256" key="1">
    <source>
        <dbReference type="ARBA" id="ARBA00004651"/>
    </source>
</evidence>
<feature type="transmembrane region" description="Helical" evidence="7">
    <location>
        <begin position="425"/>
        <end position="447"/>
    </location>
</feature>
<dbReference type="InterPro" id="IPR003856">
    <property type="entry name" value="LPS_length_determ_N"/>
</dbReference>
<keyword evidence="6" id="KW-0175">Coiled coil</keyword>
<evidence type="ECO:0000313" key="9">
    <source>
        <dbReference type="EMBL" id="MBN7795260.1"/>
    </source>
</evidence>
<sequence length="487" mass="54259">MLANLGVVGDVARILKRRRWYFLATFLSALLLSLALAFLLPKTYVSTGTIAVESQQIPEDFVRSTITTLAGERVGMMEARVMTSARLQDLVVRLGLYREDWKQYPKASLADRLRSNALVEVIRDPFASRLGAIAFTISFEHESPEMAQAVATELVEMFLAENVSTRTERAAETTDFLERKAEAFGNRAREIDREIAAFKQKHQNTLPEHLELKLNMVSRIESDLRSLRMEIFALDQERRSLRSQRAAVAALSSSEGESVFASPAAQLDARKSELAEKSLRYKPGHWDIRRLKTEIAALEAQLDVSVSAPAAGVKGTTSLAAQSAVETQIGTITKKLALLRDQEKILHDDIGRLQEEILAIPEVEIELRRLTDQYNVYMEEYSEIRAKRYEASLAQSLEQEKKAERFVLLEPPQLPLEPVRSTAKMVALALVFSLGAGAGMAYLAELLDDRIYGRKMLASLTGEPPLAVIPYIEPLLRDSGGGSRNVG</sequence>
<dbReference type="EMBL" id="JAFKCZ010000001">
    <property type="protein sequence ID" value="MBN7795260.1"/>
    <property type="molecule type" value="Genomic_DNA"/>
</dbReference>
<protein>
    <recommendedName>
        <fullName evidence="8">Polysaccharide chain length determinant N-terminal domain-containing protein</fullName>
    </recommendedName>
</protein>
<dbReference type="Pfam" id="PF02706">
    <property type="entry name" value="Wzz"/>
    <property type="match status" value="1"/>
</dbReference>
<name>A0A939DBS3_9GAMM</name>
<keyword evidence="10" id="KW-1185">Reference proteome</keyword>
<feature type="domain" description="Polysaccharide chain length determinant N-terminal" evidence="8">
    <location>
        <begin position="11"/>
        <end position="87"/>
    </location>
</feature>
<keyword evidence="3 7" id="KW-0812">Transmembrane</keyword>
<dbReference type="PANTHER" id="PTHR32309">
    <property type="entry name" value="TYROSINE-PROTEIN KINASE"/>
    <property type="match status" value="1"/>
</dbReference>
<evidence type="ECO:0000313" key="10">
    <source>
        <dbReference type="Proteomes" id="UP000664303"/>
    </source>
</evidence>
<dbReference type="RefSeq" id="WP_206558692.1">
    <property type="nucleotide sequence ID" value="NZ_JAFKCZ010000001.1"/>
</dbReference>
<feature type="coiled-coil region" evidence="6">
    <location>
        <begin position="360"/>
        <end position="387"/>
    </location>
</feature>
<dbReference type="GO" id="GO:0004713">
    <property type="term" value="F:protein tyrosine kinase activity"/>
    <property type="evidence" value="ECO:0007669"/>
    <property type="project" value="TreeGrafter"/>
</dbReference>
<keyword evidence="5 7" id="KW-0472">Membrane</keyword>
<keyword evidence="4 7" id="KW-1133">Transmembrane helix</keyword>
<evidence type="ECO:0000256" key="3">
    <source>
        <dbReference type="ARBA" id="ARBA00022692"/>
    </source>
</evidence>
<dbReference type="PANTHER" id="PTHR32309:SF13">
    <property type="entry name" value="FERRIC ENTEROBACTIN TRANSPORT PROTEIN FEPE"/>
    <property type="match status" value="1"/>
</dbReference>
<reference evidence="9" key="1">
    <citation type="submission" date="2021-02" db="EMBL/GenBank/DDBJ databases">
        <title>PHA producing bacteria isolated from coastal sediment in Guangdong, Shenzhen.</title>
        <authorList>
            <person name="Zheng W."/>
            <person name="Yu S."/>
            <person name="Huang Y."/>
        </authorList>
    </citation>
    <scope>NUCLEOTIDE SEQUENCE</scope>
    <source>
        <strain evidence="9">TN14-10</strain>
    </source>
</reference>
<evidence type="ECO:0000256" key="5">
    <source>
        <dbReference type="ARBA" id="ARBA00023136"/>
    </source>
</evidence>
<feature type="transmembrane region" description="Helical" evidence="7">
    <location>
        <begin position="20"/>
        <end position="40"/>
    </location>
</feature>
<comment type="caution">
    <text evidence="9">The sequence shown here is derived from an EMBL/GenBank/DDBJ whole genome shotgun (WGS) entry which is preliminary data.</text>
</comment>
<comment type="subcellular location">
    <subcellularLocation>
        <location evidence="1">Cell membrane</location>
        <topology evidence="1">Multi-pass membrane protein</topology>
    </subcellularLocation>
</comment>
<evidence type="ECO:0000256" key="2">
    <source>
        <dbReference type="ARBA" id="ARBA00022475"/>
    </source>
</evidence>
<keyword evidence="2" id="KW-1003">Cell membrane</keyword>